<evidence type="ECO:0000256" key="1">
    <source>
        <dbReference type="SAM" id="MobiDB-lite"/>
    </source>
</evidence>
<accession>A0AAD5VHI6</accession>
<protein>
    <recommendedName>
        <fullName evidence="3">DUF6534 domain-containing protein</fullName>
    </recommendedName>
</protein>
<feature type="domain" description="DUF6534" evidence="3">
    <location>
        <begin position="164"/>
        <end position="248"/>
    </location>
</feature>
<dbReference type="Proteomes" id="UP001212997">
    <property type="component" value="Unassembled WGS sequence"/>
</dbReference>
<feature type="transmembrane region" description="Helical" evidence="2">
    <location>
        <begin position="116"/>
        <end position="141"/>
    </location>
</feature>
<keyword evidence="2" id="KW-0472">Membrane</keyword>
<feature type="transmembrane region" description="Helical" evidence="2">
    <location>
        <begin position="153"/>
        <end position="178"/>
    </location>
</feature>
<feature type="transmembrane region" description="Helical" evidence="2">
    <location>
        <begin position="6"/>
        <end position="33"/>
    </location>
</feature>
<dbReference type="EMBL" id="JANAWD010000012">
    <property type="protein sequence ID" value="KAJ3491476.1"/>
    <property type="molecule type" value="Genomic_DNA"/>
</dbReference>
<evidence type="ECO:0000256" key="2">
    <source>
        <dbReference type="SAM" id="Phobius"/>
    </source>
</evidence>
<feature type="region of interest" description="Disordered" evidence="1">
    <location>
        <begin position="302"/>
        <end position="324"/>
    </location>
</feature>
<keyword evidence="5" id="KW-1185">Reference proteome</keyword>
<evidence type="ECO:0000313" key="5">
    <source>
        <dbReference type="Proteomes" id="UP001212997"/>
    </source>
</evidence>
<proteinExistence type="predicted"/>
<dbReference type="AlphaFoldDB" id="A0AAD5VHI6"/>
<evidence type="ECO:0000259" key="3">
    <source>
        <dbReference type="Pfam" id="PF20152"/>
    </source>
</evidence>
<evidence type="ECO:0000313" key="4">
    <source>
        <dbReference type="EMBL" id="KAJ3491476.1"/>
    </source>
</evidence>
<name>A0AAD5VHI6_9APHY</name>
<keyword evidence="2" id="KW-0812">Transmembrane</keyword>
<feature type="compositionally biased region" description="Basic and acidic residues" evidence="1">
    <location>
        <begin position="304"/>
        <end position="324"/>
    </location>
</feature>
<reference evidence="4" key="1">
    <citation type="submission" date="2022-07" db="EMBL/GenBank/DDBJ databases">
        <title>Genome Sequence of Physisporinus lineatus.</title>
        <authorList>
            <person name="Buettner E."/>
        </authorList>
    </citation>
    <scope>NUCLEOTIDE SEQUENCE</scope>
    <source>
        <strain evidence="4">VT162</strain>
    </source>
</reference>
<comment type="caution">
    <text evidence="4">The sequence shown here is derived from an EMBL/GenBank/DDBJ whole genome shotgun (WGS) entry which is preliminary data.</text>
</comment>
<dbReference type="Pfam" id="PF20152">
    <property type="entry name" value="DUF6534"/>
    <property type="match status" value="1"/>
</dbReference>
<dbReference type="PANTHER" id="PTHR40465">
    <property type="entry name" value="CHROMOSOME 1, WHOLE GENOME SHOTGUN SEQUENCE"/>
    <property type="match status" value="1"/>
</dbReference>
<dbReference type="InterPro" id="IPR045339">
    <property type="entry name" value="DUF6534"/>
</dbReference>
<organism evidence="4 5">
    <name type="scientific">Meripilus lineatus</name>
    <dbReference type="NCBI Taxonomy" id="2056292"/>
    <lineage>
        <taxon>Eukaryota</taxon>
        <taxon>Fungi</taxon>
        <taxon>Dikarya</taxon>
        <taxon>Basidiomycota</taxon>
        <taxon>Agaricomycotina</taxon>
        <taxon>Agaricomycetes</taxon>
        <taxon>Polyporales</taxon>
        <taxon>Meripilaceae</taxon>
        <taxon>Meripilus</taxon>
    </lineage>
</organism>
<sequence>MGEYDLTIGTLLVGIVFNTYLYGLVCFQFLRYYREEFNDPLPIKAMVSVLFFVDTVHSTSLVYMLYVYCVTNYGNPEIFSVALWPYTLTPIATAVAALLTQAFLGYRILRLTGSWILFGIVIAVSVPSAILGIACGTRAWIIKVMSELPKLNGLVTAWLALQSAVDIYITLVLSIVLWRSKTGFRRTDSVLNSLIRGSIQTGLFATIFSLGDLITFLKAPLTNFYGMFAFPIGRIYTNTLLDTLLARNELRQALSGIDISTTKPSSGASSALRWASRRQRTTQTIQLTEVESQPTDIVILESSTHSDPHEHDMAIDQKKSTATV</sequence>
<feature type="transmembrane region" description="Helical" evidence="2">
    <location>
        <begin position="45"/>
        <end position="66"/>
    </location>
</feature>
<keyword evidence="2" id="KW-1133">Transmembrane helix</keyword>
<gene>
    <name evidence="4" type="ORF">NLI96_g727</name>
</gene>
<dbReference type="PANTHER" id="PTHR40465:SF1">
    <property type="entry name" value="DUF6534 DOMAIN-CONTAINING PROTEIN"/>
    <property type="match status" value="1"/>
</dbReference>
<feature type="transmembrane region" description="Helical" evidence="2">
    <location>
        <begin position="78"/>
        <end position="104"/>
    </location>
</feature>